<organism evidence="1 2">
    <name type="scientific">Araneus ventricosus</name>
    <name type="common">Orbweaver spider</name>
    <name type="synonym">Epeira ventricosa</name>
    <dbReference type="NCBI Taxonomy" id="182803"/>
    <lineage>
        <taxon>Eukaryota</taxon>
        <taxon>Metazoa</taxon>
        <taxon>Ecdysozoa</taxon>
        <taxon>Arthropoda</taxon>
        <taxon>Chelicerata</taxon>
        <taxon>Arachnida</taxon>
        <taxon>Araneae</taxon>
        <taxon>Araneomorphae</taxon>
        <taxon>Entelegynae</taxon>
        <taxon>Araneoidea</taxon>
        <taxon>Araneidae</taxon>
        <taxon>Araneus</taxon>
    </lineage>
</organism>
<reference evidence="1 2" key="1">
    <citation type="journal article" date="2019" name="Sci. Rep.">
        <title>Orb-weaving spider Araneus ventricosus genome elucidates the spidroin gene catalogue.</title>
        <authorList>
            <person name="Kono N."/>
            <person name="Nakamura H."/>
            <person name="Ohtoshi R."/>
            <person name="Moran D.A.P."/>
            <person name="Shinohara A."/>
            <person name="Yoshida Y."/>
            <person name="Fujiwara M."/>
            <person name="Mori M."/>
            <person name="Tomita M."/>
            <person name="Arakawa K."/>
        </authorList>
    </citation>
    <scope>NUCLEOTIDE SEQUENCE [LARGE SCALE GENOMIC DNA]</scope>
</reference>
<name>A0A4Y2JIA5_ARAVE</name>
<dbReference type="EMBL" id="BGPR01003566">
    <property type="protein sequence ID" value="GBM89717.1"/>
    <property type="molecule type" value="Genomic_DNA"/>
</dbReference>
<dbReference type="AlphaFoldDB" id="A0A4Y2JIA5"/>
<comment type="caution">
    <text evidence="1">The sequence shown here is derived from an EMBL/GenBank/DDBJ whole genome shotgun (WGS) entry which is preliminary data.</text>
</comment>
<evidence type="ECO:0000313" key="2">
    <source>
        <dbReference type="Proteomes" id="UP000499080"/>
    </source>
</evidence>
<keyword evidence="2" id="KW-1185">Reference proteome</keyword>
<evidence type="ECO:0000313" key="1">
    <source>
        <dbReference type="EMBL" id="GBM89717.1"/>
    </source>
</evidence>
<protein>
    <submittedName>
        <fullName evidence="1">Uncharacterized protein</fullName>
    </submittedName>
</protein>
<dbReference type="Proteomes" id="UP000499080">
    <property type="component" value="Unassembled WGS sequence"/>
</dbReference>
<gene>
    <name evidence="1" type="ORF">AVEN_216828_1</name>
</gene>
<proteinExistence type="predicted"/>
<sequence>MNVDDEEKHEEAYIIAQITVSPVVNGVQKYFRSRHLLMNVVRTSGKLVWIFDTITESIPSNPGALLLGNLLRILSISILLMMN</sequence>
<accession>A0A4Y2JIA5</accession>